<dbReference type="EMBL" id="BKCJ010005715">
    <property type="protein sequence ID" value="GEU68256.1"/>
    <property type="molecule type" value="Genomic_DNA"/>
</dbReference>
<reference evidence="2" key="1">
    <citation type="journal article" date="2019" name="Sci. Rep.">
        <title>Draft genome of Tanacetum cinerariifolium, the natural source of mosquito coil.</title>
        <authorList>
            <person name="Yamashiro T."/>
            <person name="Shiraishi A."/>
            <person name="Satake H."/>
            <person name="Nakayama K."/>
        </authorList>
    </citation>
    <scope>NUCLEOTIDE SEQUENCE</scope>
</reference>
<evidence type="ECO:0000256" key="1">
    <source>
        <dbReference type="SAM" id="MobiDB-lite"/>
    </source>
</evidence>
<accession>A0A6L2M2K6</accession>
<name>A0A6L2M2K6_TANCI</name>
<sequence>MKKLLNMINNNEAGNFHANMHLTVPNVGMINVVDVTSLSIIVDHPNGTLATISHIGNLKLSDNVILYDVLVILGLGHPANQVLATLHNNLKISKSSSVPVCEVCHRAKQTREPFSLSIYKSKNHGDLVHLDLWCPYRVTSREGPQSPNDEGRTSSVKDGNSPLSRHRTIDNPSLYQEEVSATHFGDQILSEGIYENNDDSIPTQTENVFGQDSGVQV</sequence>
<organism evidence="2">
    <name type="scientific">Tanacetum cinerariifolium</name>
    <name type="common">Dalmatian daisy</name>
    <name type="synonym">Chrysanthemum cinerariifolium</name>
    <dbReference type="NCBI Taxonomy" id="118510"/>
    <lineage>
        <taxon>Eukaryota</taxon>
        <taxon>Viridiplantae</taxon>
        <taxon>Streptophyta</taxon>
        <taxon>Embryophyta</taxon>
        <taxon>Tracheophyta</taxon>
        <taxon>Spermatophyta</taxon>
        <taxon>Magnoliopsida</taxon>
        <taxon>eudicotyledons</taxon>
        <taxon>Gunneridae</taxon>
        <taxon>Pentapetalae</taxon>
        <taxon>asterids</taxon>
        <taxon>campanulids</taxon>
        <taxon>Asterales</taxon>
        <taxon>Asteraceae</taxon>
        <taxon>Asteroideae</taxon>
        <taxon>Anthemideae</taxon>
        <taxon>Anthemidinae</taxon>
        <taxon>Tanacetum</taxon>
    </lineage>
</organism>
<comment type="caution">
    <text evidence="2">The sequence shown here is derived from an EMBL/GenBank/DDBJ whole genome shotgun (WGS) entry which is preliminary data.</text>
</comment>
<evidence type="ECO:0000313" key="2">
    <source>
        <dbReference type="EMBL" id="GEU68256.1"/>
    </source>
</evidence>
<feature type="compositionally biased region" description="Polar residues" evidence="1">
    <location>
        <begin position="199"/>
        <end position="217"/>
    </location>
</feature>
<proteinExistence type="predicted"/>
<protein>
    <submittedName>
        <fullName evidence="2">Ribonuclease H-like domain-containing protein</fullName>
    </submittedName>
</protein>
<feature type="region of interest" description="Disordered" evidence="1">
    <location>
        <begin position="140"/>
        <end position="175"/>
    </location>
</feature>
<dbReference type="AlphaFoldDB" id="A0A6L2M2K6"/>
<feature type="compositionally biased region" description="Polar residues" evidence="1">
    <location>
        <begin position="142"/>
        <end position="163"/>
    </location>
</feature>
<feature type="region of interest" description="Disordered" evidence="1">
    <location>
        <begin position="195"/>
        <end position="217"/>
    </location>
</feature>
<gene>
    <name evidence="2" type="ORF">Tci_040234</name>
</gene>